<name>A0ABT1BX50_9BACT</name>
<gene>
    <name evidence="1" type="ORF">NG821_04060</name>
</gene>
<organism evidence="1 2">
    <name type="scientific">Segatella cerevisiae</name>
    <dbReference type="NCBI Taxonomy" id="2053716"/>
    <lineage>
        <taxon>Bacteria</taxon>
        <taxon>Pseudomonadati</taxon>
        <taxon>Bacteroidota</taxon>
        <taxon>Bacteroidia</taxon>
        <taxon>Bacteroidales</taxon>
        <taxon>Prevotellaceae</taxon>
        <taxon>Segatella</taxon>
    </lineage>
</organism>
<sequence length="422" mass="47056">MKVKRRRFIIGWFCVLLMVFIFSSCSSGDGVTDGDDSGITQQTLFVYMPWTGSTSDNGLYSFFQQNLDSMEQGIKNAGGLSNKRVLVFLSTSATQSQLYEIVYNQGQIIHQTIKDYTGHTYTSASGITEILNDVKATAPALNYAMIIGCHGTGWTYKDDWTNYPYETGTAGTAAMLSAFKISNLAKTRFFGSVTDLKNYATDIPTLAQGISDAGFKFQFILFDDCYMANVETAFALRNVTNFLVASTSEVMALGMPYKEMWNNLSSSAPTYTSLVDAFYDFYKNYEYPFGALSAIDCRKMDGLAALMKKINANYSLPESYRDSVQILGGYVPTIYYDFLDYVKYLKDANNNSLPASLLKSCQDTLQSLIRQTDHTDTLYTALGLRAPYITIKNYCGIATSDPSINKVALKGKEKTDWWKATH</sequence>
<evidence type="ECO:0000313" key="1">
    <source>
        <dbReference type="EMBL" id="MCO6025022.1"/>
    </source>
</evidence>
<protein>
    <submittedName>
        <fullName evidence="1">Clostripain-related cysteine peptidase</fullName>
    </submittedName>
</protein>
<dbReference type="InterPro" id="IPR005077">
    <property type="entry name" value="Peptidase_C11"/>
</dbReference>
<dbReference type="Proteomes" id="UP001204015">
    <property type="component" value="Unassembled WGS sequence"/>
</dbReference>
<dbReference type="Pfam" id="PF03415">
    <property type="entry name" value="Peptidase_C11"/>
    <property type="match status" value="1"/>
</dbReference>
<proteinExistence type="predicted"/>
<evidence type="ECO:0000313" key="2">
    <source>
        <dbReference type="Proteomes" id="UP001204015"/>
    </source>
</evidence>
<dbReference type="PANTHER" id="PTHR37835:SF1">
    <property type="entry name" value="ALPHA-CLOSTRIPAIN"/>
    <property type="match status" value="1"/>
</dbReference>
<keyword evidence="2" id="KW-1185">Reference proteome</keyword>
<reference evidence="1 2" key="1">
    <citation type="submission" date="2022-06" db="EMBL/GenBank/DDBJ databases">
        <title>A taxonomic note on the genus Prevotella: Description of four novel genera and emended description of the genera Hallella and Xylanibacter.</title>
        <authorList>
            <person name="Hitch T.C.A."/>
        </authorList>
    </citation>
    <scope>NUCLEOTIDE SEQUENCE [LARGE SCALE GENOMIC DNA]</scope>
    <source>
        <strain evidence="1 2">DSM 100619</strain>
    </source>
</reference>
<dbReference type="PROSITE" id="PS51257">
    <property type="entry name" value="PROKAR_LIPOPROTEIN"/>
    <property type="match status" value="1"/>
</dbReference>
<dbReference type="Gene3D" id="3.40.50.11970">
    <property type="match status" value="1"/>
</dbReference>
<comment type="caution">
    <text evidence="1">The sequence shown here is derived from an EMBL/GenBank/DDBJ whole genome shotgun (WGS) entry which is preliminary data.</text>
</comment>
<accession>A0ABT1BX50</accession>
<dbReference type="RefSeq" id="WP_252760385.1">
    <property type="nucleotide sequence ID" value="NZ_JAMXLY010000010.1"/>
</dbReference>
<dbReference type="EMBL" id="JAMXLY010000010">
    <property type="protein sequence ID" value="MCO6025022.1"/>
    <property type="molecule type" value="Genomic_DNA"/>
</dbReference>
<dbReference type="PANTHER" id="PTHR37835">
    <property type="entry name" value="ALPHA-CLOSTRIPAIN"/>
    <property type="match status" value="1"/>
</dbReference>